<sequence>MTLKPATANPDAKEFLVFIETQTRRLFRRRRPRKIRRRFRKNEKTENRKKNGGI</sequence>
<gene>
    <name evidence="2" type="ORF">AVDCRST_MAG74-1917</name>
</gene>
<dbReference type="EMBL" id="CADCUR010000167">
    <property type="protein sequence ID" value="CAA9405632.1"/>
    <property type="molecule type" value="Genomic_DNA"/>
</dbReference>
<evidence type="ECO:0000313" key="2">
    <source>
        <dbReference type="EMBL" id="CAA9405632.1"/>
    </source>
</evidence>
<organism evidence="2">
    <name type="scientific">uncultured Pyrinomonadaceae bacterium</name>
    <dbReference type="NCBI Taxonomy" id="2283094"/>
    <lineage>
        <taxon>Bacteria</taxon>
        <taxon>Pseudomonadati</taxon>
        <taxon>Acidobacteriota</taxon>
        <taxon>Blastocatellia</taxon>
        <taxon>Blastocatellales</taxon>
        <taxon>Pyrinomonadaceae</taxon>
        <taxon>environmental samples</taxon>
    </lineage>
</organism>
<name>A0A6J4P7K5_9BACT</name>
<evidence type="ECO:0000256" key="1">
    <source>
        <dbReference type="SAM" id="MobiDB-lite"/>
    </source>
</evidence>
<reference evidence="2" key="1">
    <citation type="submission" date="2020-02" db="EMBL/GenBank/DDBJ databases">
        <authorList>
            <person name="Meier V. D."/>
        </authorList>
    </citation>
    <scope>NUCLEOTIDE SEQUENCE</scope>
    <source>
        <strain evidence="2">AVDCRST_MAG74</strain>
    </source>
</reference>
<feature type="compositionally biased region" description="Basic residues" evidence="1">
    <location>
        <begin position="31"/>
        <end position="41"/>
    </location>
</feature>
<accession>A0A6J4P7K5</accession>
<proteinExistence type="predicted"/>
<protein>
    <submittedName>
        <fullName evidence="2">Uncharacterized protein</fullName>
    </submittedName>
</protein>
<feature type="region of interest" description="Disordered" evidence="1">
    <location>
        <begin position="31"/>
        <end position="54"/>
    </location>
</feature>
<dbReference type="AlphaFoldDB" id="A0A6J4P7K5"/>
<feature type="compositionally biased region" description="Basic and acidic residues" evidence="1">
    <location>
        <begin position="42"/>
        <end position="54"/>
    </location>
</feature>